<dbReference type="SMART" id="SM00388">
    <property type="entry name" value="HisKA"/>
    <property type="match status" value="1"/>
</dbReference>
<reference evidence="9 10" key="1">
    <citation type="submission" date="2020-10" db="EMBL/GenBank/DDBJ databases">
        <title>Draft genome of Ramlibacter aquaticus LMG 30558.</title>
        <authorList>
            <person name="Props R."/>
        </authorList>
    </citation>
    <scope>NUCLEOTIDE SEQUENCE [LARGE SCALE GENOMIC DNA]</scope>
    <source>
        <strain evidence="9 10">LMG 30558</strain>
    </source>
</reference>
<dbReference type="InterPro" id="IPR005467">
    <property type="entry name" value="His_kinase_dom"/>
</dbReference>
<dbReference type="EMBL" id="JADDOJ010000003">
    <property type="protein sequence ID" value="MBE7939288.1"/>
    <property type="molecule type" value="Genomic_DNA"/>
</dbReference>
<dbReference type="Pfam" id="PF00512">
    <property type="entry name" value="HisKA"/>
    <property type="match status" value="1"/>
</dbReference>
<dbReference type="SMART" id="SM00091">
    <property type="entry name" value="PAS"/>
    <property type="match status" value="1"/>
</dbReference>
<dbReference type="SMART" id="SM00448">
    <property type="entry name" value="REC"/>
    <property type="match status" value="1"/>
</dbReference>
<dbReference type="Proteomes" id="UP000715965">
    <property type="component" value="Unassembled WGS sequence"/>
</dbReference>
<organism evidence="9 10">
    <name type="scientific">Ramlibacter aquaticus</name>
    <dbReference type="NCBI Taxonomy" id="2780094"/>
    <lineage>
        <taxon>Bacteria</taxon>
        <taxon>Pseudomonadati</taxon>
        <taxon>Pseudomonadota</taxon>
        <taxon>Betaproteobacteria</taxon>
        <taxon>Burkholderiales</taxon>
        <taxon>Comamonadaceae</taxon>
        <taxon>Ramlibacter</taxon>
    </lineage>
</organism>
<dbReference type="Gene3D" id="3.30.565.10">
    <property type="entry name" value="Histidine kinase-like ATPase, C-terminal domain"/>
    <property type="match status" value="1"/>
</dbReference>
<comment type="catalytic activity">
    <reaction evidence="1">
        <text>ATP + protein L-histidine = ADP + protein N-phospho-L-histidine.</text>
        <dbReference type="EC" id="2.7.13.3"/>
    </reaction>
</comment>
<dbReference type="InterPro" id="IPR000700">
    <property type="entry name" value="PAS-assoc_C"/>
</dbReference>
<dbReference type="Pfam" id="PF00072">
    <property type="entry name" value="Response_reg"/>
    <property type="match status" value="1"/>
</dbReference>
<dbReference type="PROSITE" id="PS50112">
    <property type="entry name" value="PAS"/>
    <property type="match status" value="1"/>
</dbReference>
<feature type="modified residue" description="4-aspartylphosphate" evidence="4">
    <location>
        <position position="564"/>
    </location>
</feature>
<dbReference type="RefSeq" id="WP_193778835.1">
    <property type="nucleotide sequence ID" value="NZ_JADDOJ010000003.1"/>
</dbReference>
<dbReference type="SUPFAM" id="SSF52172">
    <property type="entry name" value="CheY-like"/>
    <property type="match status" value="1"/>
</dbReference>
<dbReference type="EC" id="2.7.13.3" evidence="2"/>
<dbReference type="SUPFAM" id="SSF55874">
    <property type="entry name" value="ATPase domain of HSP90 chaperone/DNA topoisomerase II/histidine kinase"/>
    <property type="match status" value="1"/>
</dbReference>
<accession>A0ABR9SAC7</accession>
<sequence>MGSALARLGQDDTGRAGGWAGPLLALTADWAWEADAGHRLTRLARTDGGPGCGLAHWLGLAPWELPQAGDAAAQRACMEGQQAFSGFQTCHEDAHGRRVWLQWTGTPRRARGRFAGWRGIARDISAQKEAERALNESEMQLAAVIDAASEAILSVDEAGCVVLFNGAAGQMFGCPRADALGASLERFAPQALQFIRTVRRPSAPAAPSLVRSLAVQAQRWNGEAFPAEVSISRVEHGGRTYHCLMLRDLAPRLAAEEARQALELQLRQSQKMEALGTMAGGIAHDFNNIVAAIIGNAALAKASCGLTPGAPFLTEIEKAGLRARDLVQRIMAFSRKQPAVFSTQALQPLVEEGVQLLRATLPSGIAIESSMPAERVHVRADPTQITQVLMNLGTNAWQALGSEPGHIRITVEAAGREVRLSVSDDGCGMDAATQSRIFEPFFTTKAKGEGTGLGLPVVHGIVQSHGGRIAVHSERGQGTTFDIWLPVTAAPEAGEPEAVPSAVQPPAQGGGRHVLYLDDYPAMVFMMRATLESLGYRFTGFESPRDALDWLRQNLGEVDLVVTDHNMPGGSGLELAHAIRALRPGLPVILASGYITDELREGARRAGVADVFDKPRGIEELCGLIGKVLAA</sequence>
<dbReference type="InterPro" id="IPR000014">
    <property type="entry name" value="PAS"/>
</dbReference>
<evidence type="ECO:0000256" key="1">
    <source>
        <dbReference type="ARBA" id="ARBA00000085"/>
    </source>
</evidence>
<dbReference type="SUPFAM" id="SSF47384">
    <property type="entry name" value="Homodimeric domain of signal transducing histidine kinase"/>
    <property type="match status" value="1"/>
</dbReference>
<keyword evidence="3 4" id="KW-0597">Phosphoprotein</keyword>
<dbReference type="CDD" id="cd00130">
    <property type="entry name" value="PAS"/>
    <property type="match status" value="1"/>
</dbReference>
<dbReference type="NCBIfam" id="TIGR00229">
    <property type="entry name" value="sensory_box"/>
    <property type="match status" value="2"/>
</dbReference>
<dbReference type="PROSITE" id="PS50109">
    <property type="entry name" value="HIS_KIN"/>
    <property type="match status" value="1"/>
</dbReference>
<dbReference type="Gene3D" id="3.30.450.20">
    <property type="entry name" value="PAS domain"/>
    <property type="match status" value="2"/>
</dbReference>
<gene>
    <name evidence="9" type="ORF">IM725_01720</name>
</gene>
<dbReference type="InterPro" id="IPR003594">
    <property type="entry name" value="HATPase_dom"/>
</dbReference>
<keyword evidence="10" id="KW-1185">Reference proteome</keyword>
<name>A0ABR9SAC7_9BURK</name>
<protein>
    <recommendedName>
        <fullName evidence="2">histidine kinase</fullName>
        <ecNumber evidence="2">2.7.13.3</ecNumber>
    </recommendedName>
</protein>
<evidence type="ECO:0000259" key="7">
    <source>
        <dbReference type="PROSITE" id="PS50112"/>
    </source>
</evidence>
<dbReference type="InterPro" id="IPR004358">
    <property type="entry name" value="Sig_transdc_His_kin-like_C"/>
</dbReference>
<dbReference type="PROSITE" id="PS50113">
    <property type="entry name" value="PAC"/>
    <property type="match status" value="1"/>
</dbReference>
<dbReference type="Pfam" id="PF02518">
    <property type="entry name" value="HATPase_c"/>
    <property type="match status" value="1"/>
</dbReference>
<dbReference type="InterPro" id="IPR003661">
    <property type="entry name" value="HisK_dim/P_dom"/>
</dbReference>
<dbReference type="SUPFAM" id="SSF55785">
    <property type="entry name" value="PYP-like sensor domain (PAS domain)"/>
    <property type="match status" value="2"/>
</dbReference>
<dbReference type="InterPro" id="IPR036890">
    <property type="entry name" value="HATPase_C_sf"/>
</dbReference>
<feature type="domain" description="Response regulatory" evidence="6">
    <location>
        <begin position="513"/>
        <end position="629"/>
    </location>
</feature>
<dbReference type="Gene3D" id="1.10.287.130">
    <property type="match status" value="1"/>
</dbReference>
<dbReference type="SMART" id="SM00387">
    <property type="entry name" value="HATPase_c"/>
    <property type="match status" value="1"/>
</dbReference>
<dbReference type="InterPro" id="IPR035965">
    <property type="entry name" value="PAS-like_dom_sf"/>
</dbReference>
<dbReference type="PANTHER" id="PTHR43065:SF42">
    <property type="entry name" value="TWO-COMPONENT SENSOR PPRA"/>
    <property type="match status" value="1"/>
</dbReference>
<evidence type="ECO:0000259" key="6">
    <source>
        <dbReference type="PROSITE" id="PS50110"/>
    </source>
</evidence>
<dbReference type="InterPro" id="IPR001789">
    <property type="entry name" value="Sig_transdc_resp-reg_receiver"/>
</dbReference>
<dbReference type="PANTHER" id="PTHR43065">
    <property type="entry name" value="SENSOR HISTIDINE KINASE"/>
    <property type="match status" value="1"/>
</dbReference>
<dbReference type="CDD" id="cd00082">
    <property type="entry name" value="HisKA"/>
    <property type="match status" value="1"/>
</dbReference>
<dbReference type="Pfam" id="PF13426">
    <property type="entry name" value="PAS_9"/>
    <property type="match status" value="1"/>
</dbReference>
<dbReference type="Gene3D" id="3.40.50.2300">
    <property type="match status" value="1"/>
</dbReference>
<evidence type="ECO:0000259" key="8">
    <source>
        <dbReference type="PROSITE" id="PS50113"/>
    </source>
</evidence>
<evidence type="ECO:0000256" key="4">
    <source>
        <dbReference type="PROSITE-ProRule" id="PRU00169"/>
    </source>
</evidence>
<dbReference type="PRINTS" id="PR00344">
    <property type="entry name" value="BCTRLSENSOR"/>
</dbReference>
<feature type="domain" description="Histidine kinase" evidence="5">
    <location>
        <begin position="281"/>
        <end position="489"/>
    </location>
</feature>
<dbReference type="InterPro" id="IPR011006">
    <property type="entry name" value="CheY-like_superfamily"/>
</dbReference>
<feature type="domain" description="PAS" evidence="7">
    <location>
        <begin position="137"/>
        <end position="190"/>
    </location>
</feature>
<dbReference type="PROSITE" id="PS50110">
    <property type="entry name" value="RESPONSE_REGULATORY"/>
    <property type="match status" value="1"/>
</dbReference>
<feature type="domain" description="PAC" evidence="8">
    <location>
        <begin position="85"/>
        <end position="136"/>
    </location>
</feature>
<evidence type="ECO:0000259" key="5">
    <source>
        <dbReference type="PROSITE" id="PS50109"/>
    </source>
</evidence>
<comment type="caution">
    <text evidence="9">The sequence shown here is derived from an EMBL/GenBank/DDBJ whole genome shotgun (WGS) entry which is preliminary data.</text>
</comment>
<evidence type="ECO:0000256" key="3">
    <source>
        <dbReference type="ARBA" id="ARBA00022553"/>
    </source>
</evidence>
<evidence type="ECO:0000313" key="10">
    <source>
        <dbReference type="Proteomes" id="UP000715965"/>
    </source>
</evidence>
<evidence type="ECO:0000313" key="9">
    <source>
        <dbReference type="EMBL" id="MBE7939288.1"/>
    </source>
</evidence>
<dbReference type="InterPro" id="IPR036097">
    <property type="entry name" value="HisK_dim/P_sf"/>
</dbReference>
<proteinExistence type="predicted"/>
<evidence type="ECO:0000256" key="2">
    <source>
        <dbReference type="ARBA" id="ARBA00012438"/>
    </source>
</evidence>
<dbReference type="CDD" id="cd00156">
    <property type="entry name" value="REC"/>
    <property type="match status" value="1"/>
</dbReference>